<keyword evidence="21" id="KW-1185">Reference proteome</keyword>
<evidence type="ECO:0000256" key="10">
    <source>
        <dbReference type="ARBA" id="ARBA00022960"/>
    </source>
</evidence>
<dbReference type="Pfam" id="PF14602">
    <property type="entry name" value="Hexapep_2"/>
    <property type="match status" value="1"/>
</dbReference>
<dbReference type="GO" id="GO:0006048">
    <property type="term" value="P:UDP-N-acetylglucosamine biosynthetic process"/>
    <property type="evidence" value="ECO:0007669"/>
    <property type="project" value="UniProtKB-UniPathway"/>
</dbReference>
<comment type="similarity">
    <text evidence="3 18">In the N-terminal section; belongs to the N-acetylglucosamine-1-phosphate uridyltransferase family.</text>
</comment>
<dbReference type="Proteomes" id="UP000250079">
    <property type="component" value="Chromosome"/>
</dbReference>
<comment type="pathway">
    <text evidence="18">Nucleotide-sugar biosynthesis; UDP-N-acetyl-alpha-D-glucosamine biosynthesis; N-acetyl-alpha-D-glucosamine 1-phosphate from alpha-D-glucosamine 6-phosphate (route II): step 2/2.</text>
</comment>
<feature type="region of interest" description="Linker" evidence="18">
    <location>
        <begin position="226"/>
        <end position="246"/>
    </location>
</feature>
<dbReference type="OrthoDB" id="9775031at2"/>
<dbReference type="GO" id="GO:0009252">
    <property type="term" value="P:peptidoglycan biosynthetic process"/>
    <property type="evidence" value="ECO:0007669"/>
    <property type="project" value="UniProtKB-UniRule"/>
</dbReference>
<dbReference type="InterPro" id="IPR011004">
    <property type="entry name" value="Trimer_LpxA-like_sf"/>
</dbReference>
<keyword evidence="9 18" id="KW-0460">Magnesium</keyword>
<feature type="binding site" evidence="18">
    <location>
        <position position="150"/>
    </location>
    <ligand>
        <name>UDP-N-acetyl-alpha-D-glucosamine</name>
        <dbReference type="ChEBI" id="CHEBI:57705"/>
    </ligand>
</feature>
<feature type="binding site" evidence="18">
    <location>
        <position position="329"/>
    </location>
    <ligand>
        <name>UDP-N-acetyl-alpha-D-glucosamine</name>
        <dbReference type="ChEBI" id="CHEBI:57705"/>
    </ligand>
</feature>
<keyword evidence="4 18" id="KW-0963">Cytoplasm</keyword>
<evidence type="ECO:0000256" key="12">
    <source>
        <dbReference type="ARBA" id="ARBA00023268"/>
    </source>
</evidence>
<comment type="pathway">
    <text evidence="18">Bacterial outer membrane biogenesis; LPS lipid A biosynthesis.</text>
</comment>
<feature type="binding site" evidence="18">
    <location>
        <position position="347"/>
    </location>
    <ligand>
        <name>UDP-N-acetyl-alpha-D-glucosamine</name>
        <dbReference type="ChEBI" id="CHEBI:57705"/>
    </ligand>
</feature>
<dbReference type="InterPro" id="IPR029044">
    <property type="entry name" value="Nucleotide-diphossugar_trans"/>
</dbReference>
<evidence type="ECO:0000259" key="19">
    <source>
        <dbReference type="Pfam" id="PF12804"/>
    </source>
</evidence>
<keyword evidence="13 18" id="KW-0012">Acyltransferase</keyword>
<feature type="region of interest" description="Pyrophosphorylase" evidence="18">
    <location>
        <begin position="1"/>
        <end position="225"/>
    </location>
</feature>
<dbReference type="GO" id="GO:0000902">
    <property type="term" value="P:cell morphogenesis"/>
    <property type="evidence" value="ECO:0007669"/>
    <property type="project" value="UniProtKB-UniRule"/>
</dbReference>
<evidence type="ECO:0000256" key="11">
    <source>
        <dbReference type="ARBA" id="ARBA00022984"/>
    </source>
</evidence>
<comment type="similarity">
    <text evidence="2 18">In the C-terminal section; belongs to the transferase hexapeptide repeat family.</text>
</comment>
<dbReference type="InterPro" id="IPR050065">
    <property type="entry name" value="GlmU-like"/>
</dbReference>
<evidence type="ECO:0000256" key="18">
    <source>
        <dbReference type="HAMAP-Rule" id="MF_01631"/>
    </source>
</evidence>
<feature type="binding site" evidence="18">
    <location>
        <position position="101"/>
    </location>
    <ligand>
        <name>Mg(2+)</name>
        <dbReference type="ChEBI" id="CHEBI:18420"/>
    </ligand>
</feature>
<feature type="binding site" evidence="18">
    <location>
        <position position="223"/>
    </location>
    <ligand>
        <name>UDP-N-acetyl-alpha-D-glucosamine</name>
        <dbReference type="ChEBI" id="CHEBI:57705"/>
    </ligand>
</feature>
<evidence type="ECO:0000256" key="1">
    <source>
        <dbReference type="ARBA" id="ARBA00004496"/>
    </source>
</evidence>
<dbReference type="NCBIfam" id="TIGR01173">
    <property type="entry name" value="glmU"/>
    <property type="match status" value="1"/>
</dbReference>
<evidence type="ECO:0000256" key="2">
    <source>
        <dbReference type="ARBA" id="ARBA00007707"/>
    </source>
</evidence>
<feature type="binding site" evidence="18">
    <location>
        <position position="165"/>
    </location>
    <ligand>
        <name>UDP-N-acetyl-alpha-D-glucosamine</name>
        <dbReference type="ChEBI" id="CHEBI:57705"/>
    </ligand>
</feature>
<dbReference type="RefSeq" id="WP_088921481.1">
    <property type="nucleotide sequence ID" value="NZ_CP018632.1"/>
</dbReference>
<dbReference type="InterPro" id="IPR038009">
    <property type="entry name" value="GlmU_C_LbH"/>
</dbReference>
<comment type="catalytic activity">
    <reaction evidence="15 18">
        <text>alpha-D-glucosamine 1-phosphate + acetyl-CoA = N-acetyl-alpha-D-glucosamine 1-phosphate + CoA + H(+)</text>
        <dbReference type="Rhea" id="RHEA:13725"/>
        <dbReference type="ChEBI" id="CHEBI:15378"/>
        <dbReference type="ChEBI" id="CHEBI:57287"/>
        <dbReference type="ChEBI" id="CHEBI:57288"/>
        <dbReference type="ChEBI" id="CHEBI:57776"/>
        <dbReference type="ChEBI" id="CHEBI:58516"/>
        <dbReference type="EC" id="2.3.1.157"/>
    </reaction>
</comment>
<gene>
    <name evidence="18 20" type="primary">glmU</name>
    <name evidence="20" type="ORF">IMCC3135_33470</name>
</gene>
<feature type="binding site" evidence="18">
    <location>
        <position position="223"/>
    </location>
    <ligand>
        <name>Mg(2+)</name>
        <dbReference type="ChEBI" id="CHEBI:18420"/>
    </ligand>
</feature>
<dbReference type="GO" id="GO:0003977">
    <property type="term" value="F:UDP-N-acetylglucosamine diphosphorylase activity"/>
    <property type="evidence" value="ECO:0007669"/>
    <property type="project" value="UniProtKB-UniRule"/>
</dbReference>
<evidence type="ECO:0000313" key="21">
    <source>
        <dbReference type="Proteomes" id="UP000250079"/>
    </source>
</evidence>
<comment type="subcellular location">
    <subcellularLocation>
        <location evidence="1 18">Cytoplasm</location>
    </subcellularLocation>
</comment>
<dbReference type="GO" id="GO:0071555">
    <property type="term" value="P:cell wall organization"/>
    <property type="evidence" value="ECO:0007669"/>
    <property type="project" value="UniProtKB-KW"/>
</dbReference>
<dbReference type="SUPFAM" id="SSF53448">
    <property type="entry name" value="Nucleotide-diphospho-sugar transferases"/>
    <property type="match status" value="1"/>
</dbReference>
<dbReference type="CDD" id="cd02540">
    <property type="entry name" value="GT2_GlmU_N_bac"/>
    <property type="match status" value="1"/>
</dbReference>
<protein>
    <recommendedName>
        <fullName evidence="18">Bifunctional protein GlmU</fullName>
    </recommendedName>
    <domain>
        <recommendedName>
            <fullName evidence="18">UDP-N-acetylglucosamine pyrophosphorylase</fullName>
            <ecNumber evidence="18">2.7.7.23</ecNumber>
        </recommendedName>
        <alternativeName>
            <fullName evidence="18">N-acetylglucosamine-1-phosphate uridyltransferase</fullName>
        </alternativeName>
    </domain>
    <domain>
        <recommendedName>
            <fullName evidence="18">Glucosamine-1-phosphate N-acetyltransferase</fullName>
            <ecNumber evidence="18">2.3.1.157</ecNumber>
        </recommendedName>
    </domain>
</protein>
<dbReference type="GO" id="GO:0000287">
    <property type="term" value="F:magnesium ion binding"/>
    <property type="evidence" value="ECO:0007669"/>
    <property type="project" value="UniProtKB-UniRule"/>
</dbReference>
<keyword evidence="6 18" id="KW-0548">Nucleotidyltransferase</keyword>
<evidence type="ECO:0000256" key="7">
    <source>
        <dbReference type="ARBA" id="ARBA00022723"/>
    </source>
</evidence>
<dbReference type="PANTHER" id="PTHR43584">
    <property type="entry name" value="NUCLEOTIDYL TRANSFERASE"/>
    <property type="match status" value="1"/>
</dbReference>
<dbReference type="Pfam" id="PF12804">
    <property type="entry name" value="NTP_transf_3"/>
    <property type="match status" value="1"/>
</dbReference>
<dbReference type="GO" id="GO:0016020">
    <property type="term" value="C:membrane"/>
    <property type="evidence" value="ECO:0007669"/>
    <property type="project" value="GOC"/>
</dbReference>
<dbReference type="InterPro" id="IPR005882">
    <property type="entry name" value="Bifunctional_GlmU"/>
</dbReference>
<evidence type="ECO:0000256" key="9">
    <source>
        <dbReference type="ARBA" id="ARBA00022842"/>
    </source>
</evidence>
<evidence type="ECO:0000256" key="3">
    <source>
        <dbReference type="ARBA" id="ARBA00007947"/>
    </source>
</evidence>
<dbReference type="GO" id="GO:0019134">
    <property type="term" value="F:glucosamine-1-phosphate N-acetyltransferase activity"/>
    <property type="evidence" value="ECO:0007669"/>
    <property type="project" value="UniProtKB-UniRule"/>
</dbReference>
<feature type="domain" description="MobA-like NTP transferase" evidence="19">
    <location>
        <begin position="6"/>
        <end position="120"/>
    </location>
</feature>
<feature type="binding site" evidence="18">
    <location>
        <position position="136"/>
    </location>
    <ligand>
        <name>UDP-N-acetyl-alpha-D-glucosamine</name>
        <dbReference type="ChEBI" id="CHEBI:57705"/>
    </ligand>
</feature>
<feature type="region of interest" description="N-acetyltransferase" evidence="18">
    <location>
        <begin position="247"/>
        <end position="451"/>
    </location>
</feature>
<feature type="binding site" evidence="18">
    <location>
        <position position="362"/>
    </location>
    <ligand>
        <name>UDP-N-acetyl-alpha-D-glucosamine</name>
        <dbReference type="ChEBI" id="CHEBI:57705"/>
    </ligand>
</feature>
<dbReference type="InterPro" id="IPR025877">
    <property type="entry name" value="MobA-like_NTP_Trfase"/>
</dbReference>
<feature type="binding site" evidence="18">
    <location>
        <position position="436"/>
    </location>
    <ligand>
        <name>acetyl-CoA</name>
        <dbReference type="ChEBI" id="CHEBI:57288"/>
    </ligand>
</feature>
<comment type="catalytic activity">
    <reaction evidence="16 18">
        <text>N-acetyl-alpha-D-glucosamine 1-phosphate + UTP + H(+) = UDP-N-acetyl-alpha-D-glucosamine + diphosphate</text>
        <dbReference type="Rhea" id="RHEA:13509"/>
        <dbReference type="ChEBI" id="CHEBI:15378"/>
        <dbReference type="ChEBI" id="CHEBI:33019"/>
        <dbReference type="ChEBI" id="CHEBI:46398"/>
        <dbReference type="ChEBI" id="CHEBI:57705"/>
        <dbReference type="ChEBI" id="CHEBI:57776"/>
        <dbReference type="EC" id="2.7.7.23"/>
    </reaction>
</comment>
<comment type="subunit">
    <text evidence="18">Homotrimer.</text>
</comment>
<dbReference type="EC" id="2.3.1.157" evidence="18"/>
<evidence type="ECO:0000256" key="13">
    <source>
        <dbReference type="ARBA" id="ARBA00023315"/>
    </source>
</evidence>
<evidence type="ECO:0000256" key="16">
    <source>
        <dbReference type="ARBA" id="ARBA00048493"/>
    </source>
</evidence>
<dbReference type="Gene3D" id="2.160.10.10">
    <property type="entry name" value="Hexapeptide repeat proteins"/>
    <property type="match status" value="1"/>
</dbReference>
<accession>A0A2Z2P314</accession>
<feature type="binding site" evidence="18">
    <location>
        <position position="373"/>
    </location>
    <ligand>
        <name>UDP-N-acetyl-alpha-D-glucosamine</name>
        <dbReference type="ChEBI" id="CHEBI:57705"/>
    </ligand>
</feature>
<feature type="active site" description="Proton acceptor" evidence="18">
    <location>
        <position position="359"/>
    </location>
</feature>
<evidence type="ECO:0000256" key="6">
    <source>
        <dbReference type="ARBA" id="ARBA00022695"/>
    </source>
</evidence>
<keyword evidence="12 18" id="KW-0511">Multifunctional enzyme</keyword>
<feature type="binding site" evidence="18">
    <location>
        <begin position="99"/>
        <end position="101"/>
    </location>
    <ligand>
        <name>UDP-N-acetyl-alpha-D-glucosamine</name>
        <dbReference type="ChEBI" id="CHEBI:57705"/>
    </ligand>
</feature>
<dbReference type="EMBL" id="CP018632">
    <property type="protein sequence ID" value="ASJ76738.1"/>
    <property type="molecule type" value="Genomic_DNA"/>
</dbReference>
<feature type="binding site" evidence="18">
    <location>
        <position position="419"/>
    </location>
    <ligand>
        <name>acetyl-CoA</name>
        <dbReference type="ChEBI" id="CHEBI:57288"/>
    </ligand>
</feature>
<keyword evidence="7 18" id="KW-0479">Metal-binding</keyword>
<feature type="binding site" evidence="18">
    <location>
        <position position="376"/>
    </location>
    <ligand>
        <name>acetyl-CoA</name>
        <dbReference type="ChEBI" id="CHEBI:57288"/>
    </ligand>
</feature>
<dbReference type="InterPro" id="IPR001451">
    <property type="entry name" value="Hexapep"/>
</dbReference>
<feature type="binding site" evidence="18">
    <location>
        <position position="401"/>
    </location>
    <ligand>
        <name>acetyl-CoA</name>
        <dbReference type="ChEBI" id="CHEBI:57288"/>
    </ligand>
</feature>
<dbReference type="HAMAP" id="MF_01631">
    <property type="entry name" value="GlmU"/>
    <property type="match status" value="1"/>
</dbReference>
<dbReference type="SUPFAM" id="SSF51161">
    <property type="entry name" value="Trimeric LpxA-like enzymes"/>
    <property type="match status" value="1"/>
</dbReference>
<feature type="binding site" evidence="18">
    <location>
        <begin position="77"/>
        <end position="78"/>
    </location>
    <ligand>
        <name>UDP-N-acetyl-alpha-D-glucosamine</name>
        <dbReference type="ChEBI" id="CHEBI:57705"/>
    </ligand>
</feature>
<comment type="pathway">
    <text evidence="18">Nucleotide-sugar biosynthesis; UDP-N-acetyl-alpha-D-glucosamine biosynthesis; UDP-N-acetyl-alpha-D-glucosamine from N-acetyl-alpha-D-glucosamine 1-phosphate: step 1/1.</text>
</comment>
<evidence type="ECO:0000256" key="4">
    <source>
        <dbReference type="ARBA" id="ARBA00022490"/>
    </source>
</evidence>
<keyword evidence="5 18" id="KW-0808">Transferase</keyword>
<feature type="binding site" evidence="18">
    <location>
        <begin position="8"/>
        <end position="11"/>
    </location>
    <ligand>
        <name>UDP-N-acetyl-alpha-D-glucosamine</name>
        <dbReference type="ChEBI" id="CHEBI:57705"/>
    </ligand>
</feature>
<dbReference type="UniPathway" id="UPA00113">
    <property type="reaction ID" value="UER00532"/>
</dbReference>
<dbReference type="UniPathway" id="UPA00973"/>
<evidence type="ECO:0000256" key="15">
    <source>
        <dbReference type="ARBA" id="ARBA00048247"/>
    </source>
</evidence>
<keyword evidence="10 18" id="KW-0133">Cell shape</keyword>
<name>A0A2Z2P314_9GAMM</name>
<evidence type="ECO:0000256" key="5">
    <source>
        <dbReference type="ARBA" id="ARBA00022679"/>
    </source>
</evidence>
<comment type="function">
    <text evidence="17 18">Catalyzes the last two sequential reactions in the de novo biosynthetic pathway for UDP-N-acetylglucosamine (UDP-GlcNAc). The C-terminal domain catalyzes the transfer of acetyl group from acetyl coenzyme A to glucosamine-1-phosphate (GlcN-1-P) to produce N-acetylglucosamine-1-phosphate (GlcNAc-1-P), which is converted into UDP-GlcNAc by the transfer of uridine 5-monophosphate (from uridine 5-triphosphate), a reaction catalyzed by the N-terminal domain.</text>
</comment>
<dbReference type="EC" id="2.7.7.23" evidence="18"/>
<evidence type="ECO:0000313" key="20">
    <source>
        <dbReference type="EMBL" id="ASJ76738.1"/>
    </source>
</evidence>
<dbReference type="GO" id="GO:0009245">
    <property type="term" value="P:lipid A biosynthetic process"/>
    <property type="evidence" value="ECO:0007669"/>
    <property type="project" value="UniProtKB-UniRule"/>
</dbReference>
<sequence length="451" mass="47704">MTTRLIVLAAGKGTRMKSAMPKVLHCLAGKPLLGHVIDTGLELNPASITVVIGHGADQVKETIKQPVQWALQSEQLGTGHAVREGLEGIGDNDTVLITYGDVPLTRASTYQALLDVCDDNNIGLLTLMMEDPTGYGRILREGGAVVGVVEQKDATADQLSISEVNAGVVAIKGGSLRDLLSRISNENAQGEYYLTDIHELAVKDGLSIKTVHPQDGWETDGVNSRSQLARLERIHQRHLAEQLMDSGVTLADPSRIDIRGTVSTGTDILIDVNCVFEGDCVIGNNVKIGQNCLISGSKIADGTEIRANCVLENADVGSHAVIGPFARLRPGTKTDSGVRIGNFVETKNTQVGEGSKINHLSYVGDAILGKSVNVGAGTITCNYDGANKHQTVIGDNAFIGSNSALVAPVAISEGVTIGAGSTITRNVPANRLSLTRPQQTDIDNWSRPAKK</sequence>
<keyword evidence="14 18" id="KW-0961">Cell wall biogenesis/degradation</keyword>
<dbReference type="CDD" id="cd03353">
    <property type="entry name" value="LbH_GlmU_C"/>
    <property type="match status" value="1"/>
</dbReference>
<feature type="binding site" evidence="18">
    <location>
        <begin position="382"/>
        <end position="383"/>
    </location>
    <ligand>
        <name>acetyl-CoA</name>
        <dbReference type="ChEBI" id="CHEBI:57288"/>
    </ligand>
</feature>
<organism evidence="20 21">
    <name type="scientific">Granulosicoccus antarcticus IMCC3135</name>
    <dbReference type="NCBI Taxonomy" id="1192854"/>
    <lineage>
        <taxon>Bacteria</taxon>
        <taxon>Pseudomonadati</taxon>
        <taxon>Pseudomonadota</taxon>
        <taxon>Gammaproteobacteria</taxon>
        <taxon>Chromatiales</taxon>
        <taxon>Granulosicoccaceae</taxon>
        <taxon>Granulosicoccus</taxon>
    </lineage>
</organism>
<dbReference type="PANTHER" id="PTHR43584:SF3">
    <property type="entry name" value="BIFUNCTIONAL PROTEIN GLMU"/>
    <property type="match status" value="1"/>
</dbReference>
<keyword evidence="8 18" id="KW-0677">Repeat</keyword>
<dbReference type="GO" id="GO:0008360">
    <property type="term" value="P:regulation of cell shape"/>
    <property type="evidence" value="ECO:0007669"/>
    <property type="project" value="UniProtKB-KW"/>
</dbReference>
<reference evidence="20 21" key="1">
    <citation type="submission" date="2016-12" db="EMBL/GenBank/DDBJ databases">
        <authorList>
            <person name="Song W.-J."/>
            <person name="Kurnit D.M."/>
        </authorList>
    </citation>
    <scope>NUCLEOTIDE SEQUENCE [LARGE SCALE GENOMIC DNA]</scope>
    <source>
        <strain evidence="20 21">IMCC3135</strain>
    </source>
</reference>
<evidence type="ECO:0000256" key="17">
    <source>
        <dbReference type="ARBA" id="ARBA00049628"/>
    </source>
</evidence>
<comment type="cofactor">
    <cofactor evidence="18">
        <name>Mg(2+)</name>
        <dbReference type="ChEBI" id="CHEBI:18420"/>
    </cofactor>
    <text evidence="18">Binds 1 Mg(2+) ion per subunit.</text>
</comment>
<evidence type="ECO:0000256" key="14">
    <source>
        <dbReference type="ARBA" id="ARBA00023316"/>
    </source>
</evidence>
<dbReference type="Gene3D" id="3.90.550.10">
    <property type="entry name" value="Spore Coat Polysaccharide Biosynthesis Protein SpsA, Chain A"/>
    <property type="match status" value="1"/>
</dbReference>
<feature type="binding site" evidence="18">
    <location>
        <position position="72"/>
    </location>
    <ligand>
        <name>UDP-N-acetyl-alpha-D-glucosamine</name>
        <dbReference type="ChEBI" id="CHEBI:57705"/>
    </ligand>
</feature>
<evidence type="ECO:0000256" key="8">
    <source>
        <dbReference type="ARBA" id="ARBA00022737"/>
    </source>
</evidence>
<proteinExistence type="inferred from homology"/>
<dbReference type="AlphaFoldDB" id="A0A2Z2P314"/>
<feature type="binding site" evidence="18">
    <location>
        <position position="22"/>
    </location>
    <ligand>
        <name>UDP-N-acetyl-alpha-D-glucosamine</name>
        <dbReference type="ChEBI" id="CHEBI:57705"/>
    </ligand>
</feature>
<keyword evidence="11 18" id="KW-0573">Peptidoglycan synthesis</keyword>
<dbReference type="GO" id="GO:0005737">
    <property type="term" value="C:cytoplasm"/>
    <property type="evidence" value="ECO:0007669"/>
    <property type="project" value="UniProtKB-SubCell"/>
</dbReference>
<dbReference type="Pfam" id="PF00132">
    <property type="entry name" value="Hexapep"/>
    <property type="match status" value="1"/>
</dbReference>
<dbReference type="KEGG" id="gai:IMCC3135_33470"/>